<feature type="domain" description="AMIN" evidence="2">
    <location>
        <begin position="185"/>
        <end position="252"/>
    </location>
</feature>
<feature type="compositionally biased region" description="Low complexity" evidence="1">
    <location>
        <begin position="62"/>
        <end position="80"/>
    </location>
</feature>
<dbReference type="Proteomes" id="UP000192906">
    <property type="component" value="Unassembled WGS sequence"/>
</dbReference>
<dbReference type="AlphaFoldDB" id="A0A1X7ENN6"/>
<organism evidence="3 4">
    <name type="scientific">Desulfovibrio gilichinskyi</name>
    <dbReference type="NCBI Taxonomy" id="1519643"/>
    <lineage>
        <taxon>Bacteria</taxon>
        <taxon>Pseudomonadati</taxon>
        <taxon>Thermodesulfobacteriota</taxon>
        <taxon>Desulfovibrionia</taxon>
        <taxon>Desulfovibrionales</taxon>
        <taxon>Desulfovibrionaceae</taxon>
        <taxon>Desulfovibrio</taxon>
    </lineage>
</organism>
<evidence type="ECO:0000256" key="1">
    <source>
        <dbReference type="SAM" id="MobiDB-lite"/>
    </source>
</evidence>
<dbReference type="STRING" id="1519643.SAMN06295933_3202"/>
<sequence length="268" mass="29628">MSARPLTIIFLVIILMGTASYGLYHFGVLDSFLSEPSEVSSKNDNSGPVVRNSVSDLVLPLSSSKDMEETSSNATSEAASVNGSAPETDFEVATAPANESQDDENSQSEHHPAVKKVASIAVTETLQEETKEKPKDIPQTVSPKAAIETVSPKKSVVEKIKYGTLRHFEQVCSNSSLTVKMSLSEPSKKITWFNISKPRKLVVDIHGHWKNFAKSIYRLKGCSVDKIILGEQPDRMRIVFYLNKKDLPAKFKPEIKKVSNHLEIKINL</sequence>
<accession>A0A1X7ENN6</accession>
<reference evidence="4" key="1">
    <citation type="submission" date="2017-04" db="EMBL/GenBank/DDBJ databases">
        <authorList>
            <person name="Varghese N."/>
            <person name="Submissions S."/>
        </authorList>
    </citation>
    <scope>NUCLEOTIDE SEQUENCE [LARGE SCALE GENOMIC DNA]</scope>
    <source>
        <strain evidence="4">K3S</strain>
    </source>
</reference>
<dbReference type="RefSeq" id="WP_085104001.1">
    <property type="nucleotide sequence ID" value="NZ_FWZU01000005.1"/>
</dbReference>
<proteinExistence type="predicted"/>
<evidence type="ECO:0000313" key="4">
    <source>
        <dbReference type="Proteomes" id="UP000192906"/>
    </source>
</evidence>
<protein>
    <submittedName>
        <fullName evidence="3">AMIN domain-containing protein</fullName>
    </submittedName>
</protein>
<gene>
    <name evidence="3" type="ORF">SAMN06295933_3202</name>
</gene>
<evidence type="ECO:0000313" key="3">
    <source>
        <dbReference type="EMBL" id="SMF36768.1"/>
    </source>
</evidence>
<feature type="region of interest" description="Disordered" evidence="1">
    <location>
        <begin position="62"/>
        <end position="115"/>
    </location>
</feature>
<dbReference type="InterPro" id="IPR021731">
    <property type="entry name" value="AMIN_dom"/>
</dbReference>
<name>A0A1X7ENN6_9BACT</name>
<dbReference type="Pfam" id="PF11741">
    <property type="entry name" value="AMIN"/>
    <property type="match status" value="1"/>
</dbReference>
<evidence type="ECO:0000259" key="2">
    <source>
        <dbReference type="Pfam" id="PF11741"/>
    </source>
</evidence>
<keyword evidence="4" id="KW-1185">Reference proteome</keyword>
<dbReference type="EMBL" id="FWZU01000005">
    <property type="protein sequence ID" value="SMF36768.1"/>
    <property type="molecule type" value="Genomic_DNA"/>
</dbReference>
<dbReference type="OrthoDB" id="5457127at2"/>